<keyword evidence="5" id="KW-0732">Signal</keyword>
<gene>
    <name evidence="11" type="ORF">B0H17DRAFT_860316</name>
</gene>
<comment type="subcellular location">
    <subcellularLocation>
        <location evidence="2 10">Secreted</location>
    </subcellularLocation>
</comment>
<keyword evidence="12" id="KW-1185">Reference proteome</keyword>
<organism evidence="11 12">
    <name type="scientific">Mycena rosella</name>
    <name type="common">Pink bonnet</name>
    <name type="synonym">Agaricus rosellus</name>
    <dbReference type="NCBI Taxonomy" id="1033263"/>
    <lineage>
        <taxon>Eukaryota</taxon>
        <taxon>Fungi</taxon>
        <taxon>Dikarya</taxon>
        <taxon>Basidiomycota</taxon>
        <taxon>Agaricomycotina</taxon>
        <taxon>Agaricomycetes</taxon>
        <taxon>Agaricomycetidae</taxon>
        <taxon>Agaricales</taxon>
        <taxon>Marasmiineae</taxon>
        <taxon>Mycenaceae</taxon>
        <taxon>Mycena</taxon>
    </lineage>
</organism>
<comment type="function">
    <text evidence="10">Chitosanase catalyzing the endo-type cleavage of chitosan, the deacylated form of chitin. Chitosanase may be crucial in the degradation of the deacetylated portion of chitin in the fungal cell wall.</text>
</comment>
<evidence type="ECO:0000256" key="7">
    <source>
        <dbReference type="ARBA" id="ARBA00023277"/>
    </source>
</evidence>
<keyword evidence="7" id="KW-0119">Carbohydrate metabolism</keyword>
<comment type="catalytic activity">
    <reaction evidence="1 10">
        <text>Endohydrolysis of beta-(1-&gt;4)-linkages between D-glucosamine residues in a partly acetylated chitosan.</text>
        <dbReference type="EC" id="3.2.1.132"/>
    </reaction>
</comment>
<evidence type="ECO:0000256" key="9">
    <source>
        <dbReference type="ARBA" id="ARBA00023326"/>
    </source>
</evidence>
<name>A0AAD7DQX4_MYCRO</name>
<dbReference type="AlphaFoldDB" id="A0AAD7DQX4"/>
<dbReference type="GO" id="GO:0005576">
    <property type="term" value="C:extracellular region"/>
    <property type="evidence" value="ECO:0007669"/>
    <property type="project" value="UniProtKB-SubCell"/>
</dbReference>
<evidence type="ECO:0000256" key="10">
    <source>
        <dbReference type="RuleBase" id="RU361208"/>
    </source>
</evidence>
<sequence>RRDAVAFRADPAASIEGILIAAQASQQKSLGSFPSSTDASKSMDILGDWLNLDGVSAFFFLAGMNGECGEVVSDPASVSGDVPGHSLGHLDTAQVPYFVLPETFVHQYADIIEPNAVGAIVCNGQMLYGILGDTNAATPEVIGEGSLLLAKTCFLKERLNGRAGHTALDVLYIVFGTRVLPGDEGQTIDIGALKQAGDEQVGVLQSTL</sequence>
<keyword evidence="4" id="KW-0964">Secreted</keyword>
<reference evidence="11" key="1">
    <citation type="submission" date="2023-03" db="EMBL/GenBank/DDBJ databases">
        <title>Massive genome expansion in bonnet fungi (Mycena s.s.) driven by repeated elements and novel gene families across ecological guilds.</title>
        <authorList>
            <consortium name="Lawrence Berkeley National Laboratory"/>
            <person name="Harder C.B."/>
            <person name="Miyauchi S."/>
            <person name="Viragh M."/>
            <person name="Kuo A."/>
            <person name="Thoen E."/>
            <person name="Andreopoulos B."/>
            <person name="Lu D."/>
            <person name="Skrede I."/>
            <person name="Drula E."/>
            <person name="Henrissat B."/>
            <person name="Morin E."/>
            <person name="Kohler A."/>
            <person name="Barry K."/>
            <person name="LaButti K."/>
            <person name="Morin E."/>
            <person name="Salamov A."/>
            <person name="Lipzen A."/>
            <person name="Mereny Z."/>
            <person name="Hegedus B."/>
            <person name="Baldrian P."/>
            <person name="Stursova M."/>
            <person name="Weitz H."/>
            <person name="Taylor A."/>
            <person name="Grigoriev I.V."/>
            <person name="Nagy L.G."/>
            <person name="Martin F."/>
            <person name="Kauserud H."/>
        </authorList>
    </citation>
    <scope>NUCLEOTIDE SEQUENCE</scope>
    <source>
        <strain evidence="11">CBHHK067</strain>
    </source>
</reference>
<evidence type="ECO:0000256" key="4">
    <source>
        <dbReference type="ARBA" id="ARBA00022525"/>
    </source>
</evidence>
<evidence type="ECO:0000256" key="1">
    <source>
        <dbReference type="ARBA" id="ARBA00000405"/>
    </source>
</evidence>
<dbReference type="PANTHER" id="PTHR42061:SF6">
    <property type="entry name" value="ENDO-CHITOSANASE"/>
    <property type="match status" value="1"/>
</dbReference>
<evidence type="ECO:0000256" key="3">
    <source>
        <dbReference type="ARBA" id="ARBA00007799"/>
    </source>
</evidence>
<dbReference type="GO" id="GO:0016977">
    <property type="term" value="F:chitosanase activity"/>
    <property type="evidence" value="ECO:0007669"/>
    <property type="project" value="UniProtKB-EC"/>
</dbReference>
<feature type="non-terminal residue" evidence="11">
    <location>
        <position position="208"/>
    </location>
</feature>
<evidence type="ECO:0000256" key="2">
    <source>
        <dbReference type="ARBA" id="ARBA00004613"/>
    </source>
</evidence>
<protein>
    <recommendedName>
        <fullName evidence="10">Endo-chitosanase</fullName>
        <ecNumber evidence="10">3.2.1.132</ecNumber>
    </recommendedName>
</protein>
<dbReference type="EC" id="3.2.1.132" evidence="10"/>
<dbReference type="Pfam" id="PF07335">
    <property type="entry name" value="Glyco_hydro_75"/>
    <property type="match status" value="1"/>
</dbReference>
<dbReference type="PANTHER" id="PTHR42061">
    <property type="entry name" value="ENDO-CHITOSANASE"/>
    <property type="match status" value="1"/>
</dbReference>
<evidence type="ECO:0000256" key="5">
    <source>
        <dbReference type="ARBA" id="ARBA00022729"/>
    </source>
</evidence>
<accession>A0AAD7DQX4</accession>
<comment type="similarity">
    <text evidence="3 10">Belongs to the glycosyl hydrolase 75 family.</text>
</comment>
<keyword evidence="9 10" id="KW-0624">Polysaccharide degradation</keyword>
<keyword evidence="6 10" id="KW-0378">Hydrolase</keyword>
<feature type="non-terminal residue" evidence="11">
    <location>
        <position position="1"/>
    </location>
</feature>
<keyword evidence="8 10" id="KW-0326">Glycosidase</keyword>
<evidence type="ECO:0000313" key="11">
    <source>
        <dbReference type="EMBL" id="KAJ7697243.1"/>
    </source>
</evidence>
<evidence type="ECO:0000256" key="8">
    <source>
        <dbReference type="ARBA" id="ARBA00023295"/>
    </source>
</evidence>
<dbReference type="Proteomes" id="UP001221757">
    <property type="component" value="Unassembled WGS sequence"/>
</dbReference>
<evidence type="ECO:0000256" key="6">
    <source>
        <dbReference type="ARBA" id="ARBA00022801"/>
    </source>
</evidence>
<proteinExistence type="inferred from homology"/>
<dbReference type="EMBL" id="JARKIE010000031">
    <property type="protein sequence ID" value="KAJ7697243.1"/>
    <property type="molecule type" value="Genomic_DNA"/>
</dbReference>
<dbReference type="GO" id="GO:0000272">
    <property type="term" value="P:polysaccharide catabolic process"/>
    <property type="evidence" value="ECO:0007669"/>
    <property type="project" value="UniProtKB-KW"/>
</dbReference>
<comment type="caution">
    <text evidence="11">The sequence shown here is derived from an EMBL/GenBank/DDBJ whole genome shotgun (WGS) entry which is preliminary data.</text>
</comment>
<dbReference type="InterPro" id="IPR009939">
    <property type="entry name" value="Chitosanase_fungal"/>
</dbReference>
<evidence type="ECO:0000313" key="12">
    <source>
        <dbReference type="Proteomes" id="UP001221757"/>
    </source>
</evidence>